<dbReference type="RefSeq" id="WP_125023929.1">
    <property type="nucleotide sequence ID" value="NZ_CP034159.1"/>
</dbReference>
<dbReference type="PROSITE" id="PS51257">
    <property type="entry name" value="PROKAR_LIPOPROTEIN"/>
    <property type="match status" value="1"/>
</dbReference>
<evidence type="ECO:0008006" key="3">
    <source>
        <dbReference type="Google" id="ProtNLM"/>
    </source>
</evidence>
<sequence>MKHLIFLFTIFLLSCQNKKSENRERFNKPTINQTEKKDLEGKSDTIHINISKDIILLWNKNQNSLIKNQDYNDILKNKDKTSLVVEFVKKNNDLGISLCSKTTANLKDGDIAFIYLYENQKIPAFKCFKIQFDFIQNNCKIPEGLMDYVEKNRNNVSEDIQSCLNNG</sequence>
<accession>A0A3G8XHW5</accession>
<gene>
    <name evidence="1" type="ORF">EIB73_07150</name>
</gene>
<keyword evidence="2" id="KW-1185">Reference proteome</keyword>
<dbReference type="AlphaFoldDB" id="A0A3G8XHW5"/>
<reference evidence="2" key="1">
    <citation type="submission" date="2018-11" db="EMBL/GenBank/DDBJ databases">
        <title>Proposal to divide the Flavobacteriaceae and reorganize its genera based on Amino Acid Identity values calculated from whole genome sequences.</title>
        <authorList>
            <person name="Nicholson A.C."/>
            <person name="Gulvik C.A."/>
            <person name="Whitney A.M."/>
            <person name="Humrighouse B.W."/>
            <person name="Bell M."/>
            <person name="Holmes B."/>
            <person name="Steigerwalt A.G."/>
            <person name="Villarma A."/>
            <person name="Sheth M."/>
            <person name="Batra D."/>
            <person name="Pryor J."/>
            <person name="Bernardet J.-F."/>
            <person name="Hugo C."/>
            <person name="Kampfer P."/>
            <person name="Newman J.D."/>
            <person name="McQuiston J.R."/>
        </authorList>
    </citation>
    <scope>NUCLEOTIDE SEQUENCE [LARGE SCALE GENOMIC DNA]</scope>
    <source>
        <strain evidence="2">G0081</strain>
    </source>
</reference>
<dbReference type="EMBL" id="CP034159">
    <property type="protein sequence ID" value="AZI32960.1"/>
    <property type="molecule type" value="Genomic_DNA"/>
</dbReference>
<proteinExistence type="predicted"/>
<evidence type="ECO:0000313" key="1">
    <source>
        <dbReference type="EMBL" id="AZI32960.1"/>
    </source>
</evidence>
<dbReference type="OrthoDB" id="1267792at2"/>
<evidence type="ECO:0000313" key="2">
    <source>
        <dbReference type="Proteomes" id="UP000270185"/>
    </source>
</evidence>
<organism evidence="1 2">
    <name type="scientific">Kaistella carnis</name>
    <dbReference type="NCBI Taxonomy" id="1241979"/>
    <lineage>
        <taxon>Bacteria</taxon>
        <taxon>Pseudomonadati</taxon>
        <taxon>Bacteroidota</taxon>
        <taxon>Flavobacteriia</taxon>
        <taxon>Flavobacteriales</taxon>
        <taxon>Weeksellaceae</taxon>
        <taxon>Chryseobacterium group</taxon>
        <taxon>Kaistella</taxon>
    </lineage>
</organism>
<dbReference type="Proteomes" id="UP000270185">
    <property type="component" value="Chromosome"/>
</dbReference>
<name>A0A3G8XHW5_9FLAO</name>
<protein>
    <recommendedName>
        <fullName evidence="3">Lipoprotein</fullName>
    </recommendedName>
</protein>
<dbReference type="KEGG" id="ccas:EIB73_07150"/>